<evidence type="ECO:0000313" key="5">
    <source>
        <dbReference type="Proteomes" id="UP000017836"/>
    </source>
</evidence>
<dbReference type="EMBL" id="KI397142">
    <property type="protein sequence ID" value="ERM96505.1"/>
    <property type="molecule type" value="Genomic_DNA"/>
</dbReference>
<dbReference type="InterPro" id="IPR044759">
    <property type="entry name" value="bZIP_RF2"/>
</dbReference>
<dbReference type="PANTHER" id="PTHR46835:SF3">
    <property type="entry name" value="BASIC-LEUCINE ZIPPER (BZIP) TRANSCRIPTION FACTOR FAMILY PROTEIN"/>
    <property type="match status" value="1"/>
</dbReference>
<organism evidence="4 5">
    <name type="scientific">Amborella trichopoda</name>
    <dbReference type="NCBI Taxonomy" id="13333"/>
    <lineage>
        <taxon>Eukaryota</taxon>
        <taxon>Viridiplantae</taxon>
        <taxon>Streptophyta</taxon>
        <taxon>Embryophyta</taxon>
        <taxon>Tracheophyta</taxon>
        <taxon>Spermatophyta</taxon>
        <taxon>Magnoliopsida</taxon>
        <taxon>Amborellales</taxon>
        <taxon>Amborellaceae</taxon>
        <taxon>Amborella</taxon>
    </lineage>
</organism>
<feature type="domain" description="BZIP" evidence="3">
    <location>
        <begin position="263"/>
        <end position="322"/>
    </location>
</feature>
<feature type="region of interest" description="Disordered" evidence="2">
    <location>
        <begin position="390"/>
        <end position="418"/>
    </location>
</feature>
<feature type="compositionally biased region" description="Basic and acidic residues" evidence="2">
    <location>
        <begin position="245"/>
        <end position="268"/>
    </location>
</feature>
<feature type="coiled-coil region" evidence="1">
    <location>
        <begin position="285"/>
        <end position="361"/>
    </location>
</feature>
<keyword evidence="5" id="KW-1185">Reference proteome</keyword>
<dbReference type="CDD" id="cd14703">
    <property type="entry name" value="bZIP_plant_RF2"/>
    <property type="match status" value="1"/>
</dbReference>
<dbReference type="AlphaFoldDB" id="W1NMK8"/>
<dbReference type="PANTHER" id="PTHR46835">
    <property type="entry name" value="BASIC-LEUCINE ZIPPER (BZIP) TRANSCRIPTION FACTOR FAMILY PROTEIN-RELATED"/>
    <property type="match status" value="1"/>
</dbReference>
<dbReference type="InterPro" id="IPR004827">
    <property type="entry name" value="bZIP"/>
</dbReference>
<dbReference type="OMA" id="SPMYKGR"/>
<feature type="region of interest" description="Disordered" evidence="2">
    <location>
        <begin position="214"/>
        <end position="273"/>
    </location>
</feature>
<dbReference type="Gramene" id="ERM96505">
    <property type="protein sequence ID" value="ERM96505"/>
    <property type="gene ID" value="AMTR_s00001p00261720"/>
</dbReference>
<proteinExistence type="predicted"/>
<feature type="compositionally biased region" description="Basic and acidic residues" evidence="2">
    <location>
        <begin position="216"/>
        <end position="233"/>
    </location>
</feature>
<dbReference type="InterPro" id="IPR046347">
    <property type="entry name" value="bZIP_sf"/>
</dbReference>
<reference evidence="5" key="1">
    <citation type="journal article" date="2013" name="Science">
        <title>The Amborella genome and the evolution of flowering plants.</title>
        <authorList>
            <consortium name="Amborella Genome Project"/>
        </authorList>
    </citation>
    <scope>NUCLEOTIDE SEQUENCE [LARGE SCALE GENOMIC DNA]</scope>
</reference>
<dbReference type="Proteomes" id="UP000017836">
    <property type="component" value="Unassembled WGS sequence"/>
</dbReference>
<sequence>MHHYDGVSQVMSKVPFSPVSNDSGVAQMGNWSHSGKQLNLPPRIPFPSMAPAYSNCGSSPLTGKPCVPISRKECRQHQRTSSESFLIEEQPSWLDDLLNEPETPIGKGAHRRSSSDSIAYMDYPGTFSKGVTASQEDLNSSNIQSFPFQGFLDYDNFKDETLSSFCSERNSLKAPYLRGWEPLMNSCRMSSCRDNKKLESLGKPFESARVTMAETQGERESGECDSRFTESKESSYVNSVASEKTQNESFERRADSHLRPASEADPKRAKQHFAQRSRVRKLQYIAELERNVSTLQAEESEMSAEISFLNQQLIILSLENKALKQRLNSVAHEKRLKDAQYELLTKEVERLRGMYRKQQQMKSQHQCGRPGTYLEVQLSNLSLNSLLTHSEKCPEKEPNGATTSNTRSSYSCMMLQNS</sequence>
<dbReference type="Gene3D" id="1.20.5.170">
    <property type="match status" value="1"/>
</dbReference>
<protein>
    <recommendedName>
        <fullName evidence="3">BZIP domain-containing protein</fullName>
    </recommendedName>
</protein>
<dbReference type="HOGENOM" id="CLU_059253_0_0_1"/>
<dbReference type="InterPro" id="IPR044797">
    <property type="entry name" value="At4g06598-like"/>
</dbReference>
<keyword evidence="1" id="KW-0175">Coiled coil</keyword>
<evidence type="ECO:0000259" key="3">
    <source>
        <dbReference type="SMART" id="SM00338"/>
    </source>
</evidence>
<feature type="compositionally biased region" description="Polar residues" evidence="2">
    <location>
        <begin position="234"/>
        <end position="244"/>
    </location>
</feature>
<evidence type="ECO:0000313" key="4">
    <source>
        <dbReference type="EMBL" id="ERM96505.1"/>
    </source>
</evidence>
<name>W1NMK8_AMBTC</name>
<dbReference type="GO" id="GO:0003700">
    <property type="term" value="F:DNA-binding transcription factor activity"/>
    <property type="evidence" value="ECO:0007669"/>
    <property type="project" value="InterPro"/>
</dbReference>
<accession>W1NMK8</accession>
<dbReference type="SMART" id="SM00338">
    <property type="entry name" value="BRLZ"/>
    <property type="match status" value="1"/>
</dbReference>
<dbReference type="SUPFAM" id="SSF57959">
    <property type="entry name" value="Leucine zipper domain"/>
    <property type="match status" value="1"/>
</dbReference>
<gene>
    <name evidence="4" type="ORF">AMTR_s00001p00261720</name>
</gene>
<evidence type="ECO:0000256" key="2">
    <source>
        <dbReference type="SAM" id="MobiDB-lite"/>
    </source>
</evidence>
<feature type="compositionally biased region" description="Polar residues" evidence="2">
    <location>
        <begin position="400"/>
        <end position="418"/>
    </location>
</feature>
<dbReference type="GO" id="GO:0005634">
    <property type="term" value="C:nucleus"/>
    <property type="evidence" value="ECO:0007669"/>
    <property type="project" value="UniProtKB-ARBA"/>
</dbReference>
<dbReference type="eggNOG" id="ENOG502QRDJ">
    <property type="taxonomic scope" value="Eukaryota"/>
</dbReference>
<evidence type="ECO:0000256" key="1">
    <source>
        <dbReference type="SAM" id="Coils"/>
    </source>
</evidence>